<comment type="similarity">
    <text evidence="3">Belongs to the ABC transporter superfamily. ABCG family. Eye pigment precursor importer (TC 3.A.1.204) subfamily.</text>
</comment>
<sequence length="621" mass="69095">MTFYNVCYFVKFKTGYLGFRKEIKKNILFNVSGIMNPGLNAILGPTGSGKSSLLDVLATRKNPAGLSGDILLDGMNLPTHFKCMSGYVVQDDIVMGTLTVRENLMFSAALRLPLSMSKYEKKQRVEQVLKELDLAKVADSKVGTYFSRGVSGGERKRTSIGLELITNPRVLFLDEPTTGLDASTANAVLLLLKRMSLQGRTIIFSIHQPRYSIFKLFDTLTLLAAGKLLYQGPADNALPYFKSLGFVCEPYNNPADFFLDIINGDSSAVAMSKMTIHNTVVEATEREQETIAVTLAVQFSKCSYYKKMIEELAVLSVEQKKLGTAYKGIPYSTPFLHQLKWLSRRTFKNLIGNPQNSTAQIAITTVMGIITGAVFAGVKNDGTGIQNRIGALFFLTTNQVLNSITTVELFITEKRIFIHEYISGYYRVSAYFFSKVIADMMPMRTLPGIILTSLNYFTIGFKPAVESFFIMMITIIFISYAASSLALAVATGQNVTSVANLLINICFVFMIVFSGVLVNLPTISPWLMWLKYFSIPRYGLNALQINEFTGLKFCNDSPEGVNVTCVSTTSFTICTGEEYLDMQGIGTSSWDMWQNHVALICMTLIFLIIAYLKLKFLKKYT</sequence>
<dbReference type="InterPro" id="IPR013525">
    <property type="entry name" value="ABC2_TM"/>
</dbReference>
<evidence type="ECO:0000256" key="33">
    <source>
        <dbReference type="ARBA" id="ARBA00049018"/>
    </source>
</evidence>
<comment type="catalytic activity">
    <reaction evidence="30">
        <text>methotrexate(in) + ATP + H2O = methotrexate(out) + ADP + phosphate + H(+)</text>
        <dbReference type="Rhea" id="RHEA:61356"/>
        <dbReference type="ChEBI" id="CHEBI:15377"/>
        <dbReference type="ChEBI" id="CHEBI:15378"/>
        <dbReference type="ChEBI" id="CHEBI:30616"/>
        <dbReference type="ChEBI" id="CHEBI:43474"/>
        <dbReference type="ChEBI" id="CHEBI:50681"/>
        <dbReference type="ChEBI" id="CHEBI:456216"/>
    </reaction>
    <physiologicalReaction direction="left-to-right" evidence="30">
        <dbReference type="Rhea" id="RHEA:61357"/>
    </physiologicalReaction>
</comment>
<evidence type="ECO:0000256" key="30">
    <source>
        <dbReference type="ARBA" id="ARBA00048296"/>
    </source>
</evidence>
<organism evidence="39 40">
    <name type="scientific">Python bivittatus</name>
    <name type="common">Burmese python</name>
    <name type="synonym">Python molurus bivittatus</name>
    <dbReference type="NCBI Taxonomy" id="176946"/>
    <lineage>
        <taxon>Eukaryota</taxon>
        <taxon>Metazoa</taxon>
        <taxon>Chordata</taxon>
        <taxon>Craniata</taxon>
        <taxon>Vertebrata</taxon>
        <taxon>Euteleostomi</taxon>
        <taxon>Lepidosauria</taxon>
        <taxon>Squamata</taxon>
        <taxon>Bifurcata</taxon>
        <taxon>Unidentata</taxon>
        <taxon>Episquamata</taxon>
        <taxon>Toxicofera</taxon>
        <taxon>Serpentes</taxon>
        <taxon>Henophidia</taxon>
        <taxon>Pythonidae</taxon>
        <taxon>Python</taxon>
    </lineage>
</organism>
<comment type="catalytic activity">
    <reaction evidence="21">
        <text>ATP + H2O + xenobioticSide 1 = ADP + phosphate + xenobioticSide 2.</text>
        <dbReference type="EC" id="7.6.2.2"/>
    </reaction>
</comment>
<evidence type="ECO:0000256" key="24">
    <source>
        <dbReference type="ARBA" id="ARBA00047354"/>
    </source>
</evidence>
<evidence type="ECO:0000256" key="15">
    <source>
        <dbReference type="ARBA" id="ARBA00023128"/>
    </source>
</evidence>
<evidence type="ECO:0000256" key="8">
    <source>
        <dbReference type="ARBA" id="ARBA00022553"/>
    </source>
</evidence>
<dbReference type="Pfam" id="PF00005">
    <property type="entry name" value="ABC_tran"/>
    <property type="match status" value="1"/>
</dbReference>
<dbReference type="SUPFAM" id="SSF52540">
    <property type="entry name" value="P-loop containing nucleoside triphosphate hydrolases"/>
    <property type="match status" value="1"/>
</dbReference>
<dbReference type="PROSITE" id="PS50893">
    <property type="entry name" value="ABC_TRANSPORTER_2"/>
    <property type="match status" value="1"/>
</dbReference>
<dbReference type="CDD" id="cd03213">
    <property type="entry name" value="ABCG_EPDR"/>
    <property type="match status" value="1"/>
</dbReference>
<evidence type="ECO:0000256" key="13">
    <source>
        <dbReference type="ARBA" id="ARBA00022989"/>
    </source>
</evidence>
<evidence type="ECO:0000256" key="11">
    <source>
        <dbReference type="ARBA" id="ARBA00022840"/>
    </source>
</evidence>
<keyword evidence="15" id="KW-0496">Mitochondrion</keyword>
<dbReference type="KEGG" id="pbi:103060172"/>
<comment type="catalytic activity">
    <reaction evidence="29">
        <text>riboflavin(in) + ATP + H2O = riboflavin(out) + ADP + phosphate + H(+)</text>
        <dbReference type="Rhea" id="RHEA:61352"/>
        <dbReference type="ChEBI" id="CHEBI:15377"/>
        <dbReference type="ChEBI" id="CHEBI:15378"/>
        <dbReference type="ChEBI" id="CHEBI:30616"/>
        <dbReference type="ChEBI" id="CHEBI:43474"/>
        <dbReference type="ChEBI" id="CHEBI:57986"/>
        <dbReference type="ChEBI" id="CHEBI:456216"/>
    </reaction>
    <physiologicalReaction direction="left-to-right" evidence="29">
        <dbReference type="Rhea" id="RHEA:61353"/>
    </physiologicalReaction>
</comment>
<dbReference type="GO" id="GO:0032217">
    <property type="term" value="F:riboflavin transmembrane transporter activity"/>
    <property type="evidence" value="ECO:0007669"/>
    <property type="project" value="TreeGrafter"/>
</dbReference>
<comment type="catalytic activity">
    <reaction evidence="24">
        <text>sphing-4-enine 1-phosphate(in) + ATP + H2O = sphing-4-enine 1-phosphate(out) + ADP + phosphate + H(+)</text>
        <dbReference type="Rhea" id="RHEA:38951"/>
        <dbReference type="ChEBI" id="CHEBI:15377"/>
        <dbReference type="ChEBI" id="CHEBI:15378"/>
        <dbReference type="ChEBI" id="CHEBI:30616"/>
        <dbReference type="ChEBI" id="CHEBI:43474"/>
        <dbReference type="ChEBI" id="CHEBI:60119"/>
        <dbReference type="ChEBI" id="CHEBI:456216"/>
    </reaction>
    <physiologicalReaction direction="left-to-right" evidence="24">
        <dbReference type="Rhea" id="RHEA:38952"/>
    </physiologicalReaction>
</comment>
<protein>
    <recommendedName>
        <fullName evidence="5">Broad substrate specificity ATP-binding cassette transporter ABCG2</fullName>
        <ecNumber evidence="4">7.6.2.2</ecNumber>
    </recommendedName>
    <alternativeName>
        <fullName evidence="19">ATP-binding cassette sub-family G member 2</fullName>
    </alternativeName>
    <alternativeName>
        <fullName evidence="20">Urate exporter</fullName>
    </alternativeName>
</protein>
<evidence type="ECO:0000256" key="12">
    <source>
        <dbReference type="ARBA" id="ARBA00022967"/>
    </source>
</evidence>
<keyword evidence="18" id="KW-0325">Glycoprotein</keyword>
<evidence type="ECO:0000256" key="26">
    <source>
        <dbReference type="ARBA" id="ARBA00047542"/>
    </source>
</evidence>
<dbReference type="Pfam" id="PF01061">
    <property type="entry name" value="ABC2_membrane"/>
    <property type="match status" value="1"/>
</dbReference>
<evidence type="ECO:0000256" key="14">
    <source>
        <dbReference type="ARBA" id="ARBA00023055"/>
    </source>
</evidence>
<evidence type="ECO:0000256" key="34">
    <source>
        <dbReference type="ARBA" id="ARBA00049205"/>
    </source>
</evidence>
<evidence type="ECO:0000256" key="28">
    <source>
        <dbReference type="ARBA" id="ARBA00047877"/>
    </source>
</evidence>
<dbReference type="RefSeq" id="XP_007437213.2">
    <property type="nucleotide sequence ID" value="XM_007437151.2"/>
</dbReference>
<evidence type="ECO:0000313" key="40">
    <source>
        <dbReference type="RefSeq" id="XP_007437213.2"/>
    </source>
</evidence>
<dbReference type="SMART" id="SM00382">
    <property type="entry name" value="AAA"/>
    <property type="match status" value="1"/>
</dbReference>
<dbReference type="Gene3D" id="3.40.50.300">
    <property type="entry name" value="P-loop containing nucleotide triphosphate hydrolases"/>
    <property type="match status" value="1"/>
</dbReference>
<dbReference type="AlphaFoldDB" id="A0A9F2R5S3"/>
<dbReference type="GO" id="GO:0006869">
    <property type="term" value="P:lipid transport"/>
    <property type="evidence" value="ECO:0007669"/>
    <property type="project" value="UniProtKB-KW"/>
</dbReference>
<dbReference type="GO" id="GO:0031966">
    <property type="term" value="C:mitochondrial membrane"/>
    <property type="evidence" value="ECO:0007669"/>
    <property type="project" value="UniProtKB-SubCell"/>
</dbReference>
<dbReference type="GO" id="GO:0015562">
    <property type="term" value="F:efflux transmembrane transporter activity"/>
    <property type="evidence" value="ECO:0007669"/>
    <property type="project" value="UniProtKB-ARBA"/>
</dbReference>
<dbReference type="OrthoDB" id="66620at2759"/>
<dbReference type="GO" id="GO:0005524">
    <property type="term" value="F:ATP binding"/>
    <property type="evidence" value="ECO:0007669"/>
    <property type="project" value="UniProtKB-KW"/>
</dbReference>
<keyword evidence="7" id="KW-1003">Cell membrane</keyword>
<evidence type="ECO:0000256" key="31">
    <source>
        <dbReference type="ARBA" id="ARBA00048455"/>
    </source>
</evidence>
<comment type="subunit">
    <text evidence="22">Homodimer; disulfide-linked. The minimal functional unit is a homodimer, but the major oligomeric form in plasma membrane is a homotetramer with possibility of higher order oligomerization up to homododecamers.</text>
</comment>
<feature type="domain" description="ABC transporter" evidence="38">
    <location>
        <begin position="12"/>
        <end position="250"/>
    </location>
</feature>
<reference evidence="40" key="1">
    <citation type="submission" date="2025-08" db="UniProtKB">
        <authorList>
            <consortium name="RefSeq"/>
        </authorList>
    </citation>
    <scope>IDENTIFICATION</scope>
    <source>
        <tissue evidence="40">Liver</tissue>
    </source>
</reference>
<dbReference type="EC" id="7.6.2.2" evidence="4"/>
<evidence type="ECO:0000256" key="6">
    <source>
        <dbReference type="ARBA" id="ARBA00022448"/>
    </source>
</evidence>
<comment type="catalytic activity">
    <reaction evidence="25">
        <text>estrone 3-sulfate(in) + ATP + H2O = estrone 3-sulfate(out) + ADP + phosphate + H(+)</text>
        <dbReference type="Rhea" id="RHEA:61348"/>
        <dbReference type="ChEBI" id="CHEBI:15377"/>
        <dbReference type="ChEBI" id="CHEBI:15378"/>
        <dbReference type="ChEBI" id="CHEBI:30616"/>
        <dbReference type="ChEBI" id="CHEBI:43474"/>
        <dbReference type="ChEBI" id="CHEBI:60050"/>
        <dbReference type="ChEBI" id="CHEBI:456216"/>
    </reaction>
    <physiologicalReaction direction="left-to-right" evidence="25">
        <dbReference type="Rhea" id="RHEA:61349"/>
    </physiologicalReaction>
</comment>
<comment type="catalytic activity">
    <reaction evidence="35">
        <text>5,7-dimethyl-2-methylamino-4-(3-pyridylmethyl)-1,3-benzothiazol-6-yl beta-D-glucuronate(in) + ATP + H2O = 5,7-dimethyl-2-methylamino-4-(3-pyridylmethyl)-1,3-benzothiazol-6-yl beta-D-glucuronate(out) + ADP + phosphate + H(+)</text>
        <dbReference type="Rhea" id="RHEA:61384"/>
        <dbReference type="ChEBI" id="CHEBI:15377"/>
        <dbReference type="ChEBI" id="CHEBI:15378"/>
        <dbReference type="ChEBI" id="CHEBI:30616"/>
        <dbReference type="ChEBI" id="CHEBI:43474"/>
        <dbReference type="ChEBI" id="CHEBI:144584"/>
        <dbReference type="ChEBI" id="CHEBI:456216"/>
    </reaction>
    <physiologicalReaction direction="left-to-right" evidence="35">
        <dbReference type="Rhea" id="RHEA:61385"/>
    </physiologicalReaction>
</comment>
<evidence type="ECO:0000256" key="27">
    <source>
        <dbReference type="ARBA" id="ARBA00047576"/>
    </source>
</evidence>
<keyword evidence="10" id="KW-0547">Nucleotide-binding</keyword>
<evidence type="ECO:0000256" key="9">
    <source>
        <dbReference type="ARBA" id="ARBA00022692"/>
    </source>
</evidence>
<dbReference type="InterPro" id="IPR027417">
    <property type="entry name" value="P-loop_NTPase"/>
</dbReference>
<keyword evidence="17" id="KW-1015">Disulfide bond</keyword>
<comment type="catalytic activity">
    <reaction evidence="32">
        <text>urate(in) + ATP + H2O = urate(out) + ADP + phosphate + H(+)</text>
        <dbReference type="Rhea" id="RHEA:16461"/>
        <dbReference type="ChEBI" id="CHEBI:15377"/>
        <dbReference type="ChEBI" id="CHEBI:15378"/>
        <dbReference type="ChEBI" id="CHEBI:17775"/>
        <dbReference type="ChEBI" id="CHEBI:30616"/>
        <dbReference type="ChEBI" id="CHEBI:43474"/>
        <dbReference type="ChEBI" id="CHEBI:456216"/>
    </reaction>
    <physiologicalReaction direction="left-to-right" evidence="32">
        <dbReference type="Rhea" id="RHEA:16462"/>
    </physiologicalReaction>
</comment>
<feature type="transmembrane region" description="Helical" evidence="37">
    <location>
        <begin position="467"/>
        <end position="489"/>
    </location>
</feature>
<keyword evidence="11" id="KW-0067">ATP-binding</keyword>
<keyword evidence="16 37" id="KW-0472">Membrane</keyword>
<evidence type="ECO:0000256" key="36">
    <source>
        <dbReference type="ARBA" id="ARBA00052001"/>
    </source>
</evidence>
<dbReference type="GeneID" id="103060172"/>
<evidence type="ECO:0000256" key="37">
    <source>
        <dbReference type="SAM" id="Phobius"/>
    </source>
</evidence>
<dbReference type="GO" id="GO:0016324">
    <property type="term" value="C:apical plasma membrane"/>
    <property type="evidence" value="ECO:0007669"/>
    <property type="project" value="UniProtKB-SubCell"/>
</dbReference>
<dbReference type="GO" id="GO:0016887">
    <property type="term" value="F:ATP hydrolysis activity"/>
    <property type="evidence" value="ECO:0007669"/>
    <property type="project" value="InterPro"/>
</dbReference>
<evidence type="ECO:0000256" key="18">
    <source>
        <dbReference type="ARBA" id="ARBA00023180"/>
    </source>
</evidence>
<proteinExistence type="inferred from homology"/>
<evidence type="ECO:0000256" key="17">
    <source>
        <dbReference type="ARBA" id="ARBA00023157"/>
    </source>
</evidence>
<comment type="catalytic activity">
    <reaction evidence="33">
        <text>4-methylumbelliferone sulfate(in) + ATP + H2O = 4-methylumbelliferone sulfate(out) + ADP + phosphate + H(+)</text>
        <dbReference type="Rhea" id="RHEA:61368"/>
        <dbReference type="ChEBI" id="CHEBI:15377"/>
        <dbReference type="ChEBI" id="CHEBI:15378"/>
        <dbReference type="ChEBI" id="CHEBI:30616"/>
        <dbReference type="ChEBI" id="CHEBI:43474"/>
        <dbReference type="ChEBI" id="CHEBI:144581"/>
        <dbReference type="ChEBI" id="CHEBI:456216"/>
    </reaction>
    <physiologicalReaction direction="left-to-right" evidence="33">
        <dbReference type="Rhea" id="RHEA:61369"/>
    </physiologicalReaction>
</comment>
<keyword evidence="12" id="KW-1278">Translocase</keyword>
<comment type="catalytic activity">
    <reaction evidence="23">
        <text>dehydroepiandrosterone 3-sulfate(in) + ATP + H2O = dehydroepiandrosterone 3-sulfate(out) + ADP + phosphate + H(+)</text>
        <dbReference type="Rhea" id="RHEA:61364"/>
        <dbReference type="ChEBI" id="CHEBI:15377"/>
        <dbReference type="ChEBI" id="CHEBI:15378"/>
        <dbReference type="ChEBI" id="CHEBI:30616"/>
        <dbReference type="ChEBI" id="CHEBI:43474"/>
        <dbReference type="ChEBI" id="CHEBI:57905"/>
        <dbReference type="ChEBI" id="CHEBI:456216"/>
    </reaction>
    <physiologicalReaction direction="left-to-right" evidence="23">
        <dbReference type="Rhea" id="RHEA:61365"/>
    </physiologicalReaction>
</comment>
<keyword evidence="6" id="KW-0813">Transport</keyword>
<dbReference type="OMA" id="PWLAWIK"/>
<evidence type="ECO:0000256" key="22">
    <source>
        <dbReference type="ARBA" id="ARBA00046614"/>
    </source>
</evidence>
<dbReference type="InterPro" id="IPR043926">
    <property type="entry name" value="ABCG_dom"/>
</dbReference>
<evidence type="ECO:0000256" key="7">
    <source>
        <dbReference type="ARBA" id="ARBA00022475"/>
    </source>
</evidence>
<evidence type="ECO:0000256" key="20">
    <source>
        <dbReference type="ARBA" id="ARBA00031848"/>
    </source>
</evidence>
<evidence type="ECO:0000313" key="39">
    <source>
        <dbReference type="Proteomes" id="UP000695026"/>
    </source>
</evidence>
<dbReference type="GO" id="GO:0008559">
    <property type="term" value="F:ABC-type xenobiotic transporter activity"/>
    <property type="evidence" value="ECO:0007669"/>
    <property type="project" value="UniProtKB-EC"/>
</dbReference>
<comment type="catalytic activity">
    <reaction evidence="34">
        <text>indoxyl sulfate(in) + ATP + H2O = indoxyl sulfate(out) + ADP + phosphate + H(+)</text>
        <dbReference type="Rhea" id="RHEA:61332"/>
        <dbReference type="ChEBI" id="CHEBI:15377"/>
        <dbReference type="ChEBI" id="CHEBI:15378"/>
        <dbReference type="ChEBI" id="CHEBI:30616"/>
        <dbReference type="ChEBI" id="CHEBI:43474"/>
        <dbReference type="ChEBI" id="CHEBI:144643"/>
        <dbReference type="ChEBI" id="CHEBI:456216"/>
    </reaction>
    <physiologicalReaction direction="left-to-right" evidence="34">
        <dbReference type="Rhea" id="RHEA:61333"/>
    </physiologicalReaction>
</comment>
<evidence type="ECO:0000256" key="23">
    <source>
        <dbReference type="ARBA" id="ARBA00047279"/>
    </source>
</evidence>
<keyword evidence="13 37" id="KW-1133">Transmembrane helix</keyword>
<comment type="subcellular location">
    <subcellularLocation>
        <location evidence="2">Apical cell membrane</location>
        <topology evidence="2">Multi-pass membrane protein</topology>
    </subcellularLocation>
    <subcellularLocation>
        <location evidence="1">Mitochondrion membrane</location>
        <topology evidence="1">Multi-pass membrane protein</topology>
    </subcellularLocation>
</comment>
<accession>A0A9F2R5S3</accession>
<dbReference type="PANTHER" id="PTHR48041:SF92">
    <property type="entry name" value="BROAD SUBSTRATE SPECIFICITY ATP-BINDING CASSETTE TRANSPORTER ABCG2"/>
    <property type="match status" value="1"/>
</dbReference>
<comment type="catalytic activity">
    <reaction evidence="27">
        <text>17beta-estradiol 17-O-(beta-D-glucuronate)(in) + ATP + H2O = 17beta-estradiol 17-O-(beta-D-glucuronate)(out) + ADP + phosphate + H(+)</text>
        <dbReference type="Rhea" id="RHEA:60128"/>
        <dbReference type="ChEBI" id="CHEBI:15377"/>
        <dbReference type="ChEBI" id="CHEBI:15378"/>
        <dbReference type="ChEBI" id="CHEBI:30616"/>
        <dbReference type="ChEBI" id="CHEBI:43474"/>
        <dbReference type="ChEBI" id="CHEBI:82961"/>
        <dbReference type="ChEBI" id="CHEBI:456216"/>
    </reaction>
    <physiologicalReaction direction="left-to-right" evidence="27">
        <dbReference type="Rhea" id="RHEA:60129"/>
    </physiologicalReaction>
</comment>
<dbReference type="InterPro" id="IPR003439">
    <property type="entry name" value="ABC_transporter-like_ATP-bd"/>
</dbReference>
<evidence type="ECO:0000256" key="35">
    <source>
        <dbReference type="ARBA" id="ARBA00049490"/>
    </source>
</evidence>
<evidence type="ECO:0000256" key="21">
    <source>
        <dbReference type="ARBA" id="ARBA00034018"/>
    </source>
</evidence>
<feature type="transmembrane region" description="Helical" evidence="37">
    <location>
        <begin position="501"/>
        <end position="520"/>
    </location>
</feature>
<name>A0A9F2R5S3_PYTBI</name>
<evidence type="ECO:0000256" key="5">
    <source>
        <dbReference type="ARBA" id="ARBA00019542"/>
    </source>
</evidence>
<dbReference type="Pfam" id="PF19055">
    <property type="entry name" value="ABC2_membrane_7"/>
    <property type="match status" value="1"/>
</dbReference>
<comment type="catalytic activity">
    <reaction evidence="31">
        <text>pheophorbide a(in) + ATP + H2O = pheophorbide a(out) + ADP + phosphate + H(+)</text>
        <dbReference type="Rhea" id="RHEA:61360"/>
        <dbReference type="ChEBI" id="CHEBI:15377"/>
        <dbReference type="ChEBI" id="CHEBI:15378"/>
        <dbReference type="ChEBI" id="CHEBI:30616"/>
        <dbReference type="ChEBI" id="CHEBI:43474"/>
        <dbReference type="ChEBI" id="CHEBI:58687"/>
        <dbReference type="ChEBI" id="CHEBI:456216"/>
    </reaction>
    <physiologicalReaction direction="left-to-right" evidence="31">
        <dbReference type="Rhea" id="RHEA:61361"/>
    </physiologicalReaction>
</comment>
<evidence type="ECO:0000256" key="3">
    <source>
        <dbReference type="ARBA" id="ARBA00005814"/>
    </source>
</evidence>
<evidence type="ECO:0000256" key="10">
    <source>
        <dbReference type="ARBA" id="ARBA00022741"/>
    </source>
</evidence>
<evidence type="ECO:0000256" key="2">
    <source>
        <dbReference type="ARBA" id="ARBA00004424"/>
    </source>
</evidence>
<evidence type="ECO:0000256" key="29">
    <source>
        <dbReference type="ARBA" id="ARBA00048280"/>
    </source>
</evidence>
<dbReference type="InterPro" id="IPR050352">
    <property type="entry name" value="ABCG_transporters"/>
</dbReference>
<dbReference type="InterPro" id="IPR003593">
    <property type="entry name" value="AAA+_ATPase"/>
</dbReference>
<evidence type="ECO:0000259" key="38">
    <source>
        <dbReference type="PROSITE" id="PS50893"/>
    </source>
</evidence>
<dbReference type="FunFam" id="3.40.50.300:FF:000622">
    <property type="entry name" value="ATP-binding cassette sub-family G member 2"/>
    <property type="match status" value="1"/>
</dbReference>
<evidence type="ECO:0000256" key="19">
    <source>
        <dbReference type="ARBA" id="ARBA00031839"/>
    </source>
</evidence>
<feature type="transmembrane region" description="Helical" evidence="37">
    <location>
        <begin position="596"/>
        <end position="614"/>
    </location>
</feature>
<dbReference type="PANTHER" id="PTHR48041">
    <property type="entry name" value="ABC TRANSPORTER G FAMILY MEMBER 28"/>
    <property type="match status" value="1"/>
</dbReference>
<comment type="catalytic activity">
    <reaction evidence="36">
        <text>itaconate(in) + ATP + H2O = itaconate(out) + ADP + phosphate + H(+)</text>
        <dbReference type="Rhea" id="RHEA:82291"/>
        <dbReference type="ChEBI" id="CHEBI:15377"/>
        <dbReference type="ChEBI" id="CHEBI:15378"/>
        <dbReference type="ChEBI" id="CHEBI:17240"/>
        <dbReference type="ChEBI" id="CHEBI:30616"/>
        <dbReference type="ChEBI" id="CHEBI:43474"/>
        <dbReference type="ChEBI" id="CHEBI:456216"/>
    </reaction>
    <physiologicalReaction direction="left-to-right" evidence="36">
        <dbReference type="Rhea" id="RHEA:82292"/>
    </physiologicalReaction>
</comment>
<evidence type="ECO:0000256" key="16">
    <source>
        <dbReference type="ARBA" id="ARBA00023136"/>
    </source>
</evidence>
<gene>
    <name evidence="40" type="primary">LOC103060172</name>
</gene>
<keyword evidence="39" id="KW-1185">Reference proteome</keyword>
<comment type="catalytic activity">
    <reaction evidence="26">
        <text>5,7-dimethyl-2-methylamino-4-(3-pyridylmethyl)-1,3-benzothiazol-6-yl sulfate(in) + ATP + H2O = 5,7-dimethyl-2-methylamino-4-(3-pyridylmethyl)-1,3-benzothiazol-6-yl sulfate(out) + ADP + phosphate + H(+)</text>
        <dbReference type="Rhea" id="RHEA:61376"/>
        <dbReference type="ChEBI" id="CHEBI:15377"/>
        <dbReference type="ChEBI" id="CHEBI:15378"/>
        <dbReference type="ChEBI" id="CHEBI:30616"/>
        <dbReference type="ChEBI" id="CHEBI:43474"/>
        <dbReference type="ChEBI" id="CHEBI:144583"/>
        <dbReference type="ChEBI" id="CHEBI:456216"/>
    </reaction>
    <physiologicalReaction direction="left-to-right" evidence="26">
        <dbReference type="Rhea" id="RHEA:61377"/>
    </physiologicalReaction>
</comment>
<dbReference type="Proteomes" id="UP000695026">
    <property type="component" value="Unplaced"/>
</dbReference>
<evidence type="ECO:0000256" key="25">
    <source>
        <dbReference type="ARBA" id="ARBA00047516"/>
    </source>
</evidence>
<keyword evidence="8" id="KW-0597">Phosphoprotein</keyword>
<keyword evidence="9 37" id="KW-0812">Transmembrane</keyword>
<evidence type="ECO:0000256" key="1">
    <source>
        <dbReference type="ARBA" id="ARBA00004225"/>
    </source>
</evidence>
<evidence type="ECO:0000256" key="4">
    <source>
        <dbReference type="ARBA" id="ARBA00012191"/>
    </source>
</evidence>
<comment type="catalytic activity">
    <reaction evidence="28">
        <text>4-methylumbelliferone beta-D-glucuronate(in) + ATP + H2O = 4-methylumbelliferone beta-D-glucuronate(out) + ADP + phosphate + H(+)</text>
        <dbReference type="Rhea" id="RHEA:61372"/>
        <dbReference type="ChEBI" id="CHEBI:15377"/>
        <dbReference type="ChEBI" id="CHEBI:15378"/>
        <dbReference type="ChEBI" id="CHEBI:30616"/>
        <dbReference type="ChEBI" id="CHEBI:43474"/>
        <dbReference type="ChEBI" id="CHEBI:144582"/>
        <dbReference type="ChEBI" id="CHEBI:456216"/>
    </reaction>
    <physiologicalReaction direction="left-to-right" evidence="28">
        <dbReference type="Rhea" id="RHEA:61373"/>
    </physiologicalReaction>
</comment>
<evidence type="ECO:0000256" key="32">
    <source>
        <dbReference type="ARBA" id="ARBA00048665"/>
    </source>
</evidence>
<keyword evidence="14" id="KW-0445">Lipid transport</keyword>